<dbReference type="AlphaFoldDB" id="A0A5D2CNC6"/>
<accession>A0A5D2CNC6</accession>
<protein>
    <submittedName>
        <fullName evidence="1">Uncharacterized protein</fullName>
    </submittedName>
</protein>
<dbReference type="Proteomes" id="UP000323506">
    <property type="component" value="Chromosome D05"/>
</dbReference>
<keyword evidence="2" id="KW-1185">Reference proteome</keyword>
<reference evidence="1 2" key="1">
    <citation type="submission" date="2019-06" db="EMBL/GenBank/DDBJ databases">
        <title>WGS assembly of Gossypium darwinii.</title>
        <authorList>
            <person name="Chen Z.J."/>
            <person name="Sreedasyam A."/>
            <person name="Ando A."/>
            <person name="Song Q."/>
            <person name="De L."/>
            <person name="Hulse-Kemp A."/>
            <person name="Ding M."/>
            <person name="Ye W."/>
            <person name="Kirkbride R."/>
            <person name="Jenkins J."/>
            <person name="Plott C."/>
            <person name="Lovell J."/>
            <person name="Lin Y.-M."/>
            <person name="Vaughn R."/>
            <person name="Liu B."/>
            <person name="Li W."/>
            <person name="Simpson S."/>
            <person name="Scheffler B."/>
            <person name="Saski C."/>
            <person name="Grover C."/>
            <person name="Hu G."/>
            <person name="Conover J."/>
            <person name="Carlson J."/>
            <person name="Shu S."/>
            <person name="Boston L."/>
            <person name="Williams M."/>
            <person name="Peterson D."/>
            <person name="Mcgee K."/>
            <person name="Jones D."/>
            <person name="Wendel J."/>
            <person name="Stelly D."/>
            <person name="Grimwood J."/>
            <person name="Schmutz J."/>
        </authorList>
    </citation>
    <scope>NUCLEOTIDE SEQUENCE [LARGE SCALE GENOMIC DNA]</scope>
    <source>
        <strain evidence="1">1808015.09</strain>
    </source>
</reference>
<proteinExistence type="predicted"/>
<name>A0A5D2CNC6_GOSDA</name>
<evidence type="ECO:0000313" key="1">
    <source>
        <dbReference type="EMBL" id="TYG71107.1"/>
    </source>
</evidence>
<evidence type="ECO:0000313" key="2">
    <source>
        <dbReference type="Proteomes" id="UP000323506"/>
    </source>
</evidence>
<sequence>MRRSSPPSLPLRIPFIPTTERRGSPTPLVTVWALENVGCARGTCCDGDDNRWRKNGCCGAICGFCLHCC</sequence>
<organism evidence="1 2">
    <name type="scientific">Gossypium darwinii</name>
    <name type="common">Darwin's cotton</name>
    <name type="synonym">Gossypium barbadense var. darwinii</name>
    <dbReference type="NCBI Taxonomy" id="34276"/>
    <lineage>
        <taxon>Eukaryota</taxon>
        <taxon>Viridiplantae</taxon>
        <taxon>Streptophyta</taxon>
        <taxon>Embryophyta</taxon>
        <taxon>Tracheophyta</taxon>
        <taxon>Spermatophyta</taxon>
        <taxon>Magnoliopsida</taxon>
        <taxon>eudicotyledons</taxon>
        <taxon>Gunneridae</taxon>
        <taxon>Pentapetalae</taxon>
        <taxon>rosids</taxon>
        <taxon>malvids</taxon>
        <taxon>Malvales</taxon>
        <taxon>Malvaceae</taxon>
        <taxon>Malvoideae</taxon>
        <taxon>Gossypium</taxon>
    </lineage>
</organism>
<dbReference type="EMBL" id="CM017705">
    <property type="protein sequence ID" value="TYG71107.1"/>
    <property type="molecule type" value="Genomic_DNA"/>
</dbReference>
<gene>
    <name evidence="1" type="ORF">ES288_D05G367600v1</name>
</gene>